<evidence type="ECO:0000313" key="2">
    <source>
        <dbReference type="Proteomes" id="UP000828390"/>
    </source>
</evidence>
<reference evidence="1" key="2">
    <citation type="submission" date="2020-11" db="EMBL/GenBank/DDBJ databases">
        <authorList>
            <person name="McCartney M.A."/>
            <person name="Auch B."/>
            <person name="Kono T."/>
            <person name="Mallez S."/>
            <person name="Becker A."/>
            <person name="Gohl D.M."/>
            <person name="Silverstein K.A.T."/>
            <person name="Koren S."/>
            <person name="Bechman K.B."/>
            <person name="Herman A."/>
            <person name="Abrahante J.E."/>
            <person name="Garbe J."/>
        </authorList>
    </citation>
    <scope>NUCLEOTIDE SEQUENCE</scope>
    <source>
        <strain evidence="1">Duluth1</strain>
        <tissue evidence="1">Whole animal</tissue>
    </source>
</reference>
<dbReference type="EMBL" id="JAIWYP010000006">
    <property type="protein sequence ID" value="KAH3815489.1"/>
    <property type="molecule type" value="Genomic_DNA"/>
</dbReference>
<dbReference type="Proteomes" id="UP000828390">
    <property type="component" value="Unassembled WGS sequence"/>
</dbReference>
<keyword evidence="2" id="KW-1185">Reference proteome</keyword>
<sequence length="65" mass="7021">MEPVFRKTATGDPVLYDTQAVTLIKAEAKGENSQYPPAESVHTVKTEAQKLCIALNGDISNLEST</sequence>
<comment type="caution">
    <text evidence="1">The sequence shown here is derived from an EMBL/GenBank/DDBJ whole genome shotgun (WGS) entry which is preliminary data.</text>
</comment>
<evidence type="ECO:0000313" key="1">
    <source>
        <dbReference type="EMBL" id="KAH3815489.1"/>
    </source>
</evidence>
<name>A0A9D4GHD8_DREPO</name>
<proteinExistence type="predicted"/>
<dbReference type="AlphaFoldDB" id="A0A9D4GHD8"/>
<organism evidence="1 2">
    <name type="scientific">Dreissena polymorpha</name>
    <name type="common">Zebra mussel</name>
    <name type="synonym">Mytilus polymorpha</name>
    <dbReference type="NCBI Taxonomy" id="45954"/>
    <lineage>
        <taxon>Eukaryota</taxon>
        <taxon>Metazoa</taxon>
        <taxon>Spiralia</taxon>
        <taxon>Lophotrochozoa</taxon>
        <taxon>Mollusca</taxon>
        <taxon>Bivalvia</taxon>
        <taxon>Autobranchia</taxon>
        <taxon>Heteroconchia</taxon>
        <taxon>Euheterodonta</taxon>
        <taxon>Imparidentia</taxon>
        <taxon>Neoheterodontei</taxon>
        <taxon>Myida</taxon>
        <taxon>Dreissenoidea</taxon>
        <taxon>Dreissenidae</taxon>
        <taxon>Dreissena</taxon>
    </lineage>
</organism>
<gene>
    <name evidence="1" type="ORF">DPMN_144012</name>
</gene>
<reference evidence="1" key="1">
    <citation type="journal article" date="2019" name="bioRxiv">
        <title>The Genome of the Zebra Mussel, Dreissena polymorpha: A Resource for Invasive Species Research.</title>
        <authorList>
            <person name="McCartney M.A."/>
            <person name="Auch B."/>
            <person name="Kono T."/>
            <person name="Mallez S."/>
            <person name="Zhang Y."/>
            <person name="Obille A."/>
            <person name="Becker A."/>
            <person name="Abrahante J.E."/>
            <person name="Garbe J."/>
            <person name="Badalamenti J.P."/>
            <person name="Herman A."/>
            <person name="Mangelson H."/>
            <person name="Liachko I."/>
            <person name="Sullivan S."/>
            <person name="Sone E.D."/>
            <person name="Koren S."/>
            <person name="Silverstein K.A.T."/>
            <person name="Beckman K.B."/>
            <person name="Gohl D.M."/>
        </authorList>
    </citation>
    <scope>NUCLEOTIDE SEQUENCE</scope>
    <source>
        <strain evidence="1">Duluth1</strain>
        <tissue evidence="1">Whole animal</tissue>
    </source>
</reference>
<protein>
    <submittedName>
        <fullName evidence="1">Uncharacterized protein</fullName>
    </submittedName>
</protein>
<accession>A0A9D4GHD8</accession>